<dbReference type="EC" id="3.1.26.4" evidence="2"/>
<dbReference type="InterPro" id="IPR043128">
    <property type="entry name" value="Rev_trsase/Diguanyl_cyclase"/>
</dbReference>
<dbReference type="Pfam" id="PF00078">
    <property type="entry name" value="RVT_1"/>
    <property type="match status" value="1"/>
</dbReference>
<keyword evidence="6" id="KW-0255">Endonuclease</keyword>
<feature type="domain" description="Reverse transcriptase" evidence="9">
    <location>
        <begin position="20"/>
        <end position="207"/>
    </location>
</feature>
<dbReference type="GO" id="GO:0035613">
    <property type="term" value="F:RNA stem-loop binding"/>
    <property type="evidence" value="ECO:0007669"/>
    <property type="project" value="TreeGrafter"/>
</dbReference>
<name>A0A091WFG9_OPIHO</name>
<dbReference type="Proteomes" id="UP000053605">
    <property type="component" value="Unassembled WGS sequence"/>
</dbReference>
<evidence type="ECO:0000256" key="3">
    <source>
        <dbReference type="ARBA" id="ARBA00022679"/>
    </source>
</evidence>
<reference evidence="10 11" key="1">
    <citation type="submission" date="2014-04" db="EMBL/GenBank/DDBJ databases">
        <title>Genome evolution of avian class.</title>
        <authorList>
            <person name="Zhang G."/>
            <person name="Li C."/>
        </authorList>
    </citation>
    <scope>NUCLEOTIDE SEQUENCE [LARGE SCALE GENOMIC DNA]</scope>
    <source>
        <strain evidence="10">BGI_N306</strain>
    </source>
</reference>
<accession>A0A091WFG9</accession>
<dbReference type="Gene3D" id="3.10.10.10">
    <property type="entry name" value="HIV Type 1 Reverse Transcriptase, subunit A, domain 1"/>
    <property type="match status" value="1"/>
</dbReference>
<dbReference type="AlphaFoldDB" id="A0A091WFG9"/>
<protein>
    <recommendedName>
        <fullName evidence="2">ribonuclease H</fullName>
        <ecNumber evidence="2">3.1.26.4</ecNumber>
    </recommendedName>
</protein>
<evidence type="ECO:0000256" key="1">
    <source>
        <dbReference type="ARBA" id="ARBA00010879"/>
    </source>
</evidence>
<dbReference type="InterPro" id="IPR010661">
    <property type="entry name" value="RVT_thumb"/>
</dbReference>
<dbReference type="SUPFAM" id="SSF56672">
    <property type="entry name" value="DNA/RNA polymerases"/>
    <property type="match status" value="1"/>
</dbReference>
<evidence type="ECO:0000259" key="9">
    <source>
        <dbReference type="PROSITE" id="PS50878"/>
    </source>
</evidence>
<evidence type="ECO:0000256" key="4">
    <source>
        <dbReference type="ARBA" id="ARBA00022695"/>
    </source>
</evidence>
<dbReference type="GO" id="GO:0004523">
    <property type="term" value="F:RNA-DNA hybrid ribonuclease activity"/>
    <property type="evidence" value="ECO:0007669"/>
    <property type="project" value="UniProtKB-EC"/>
</dbReference>
<organism evidence="10 11">
    <name type="scientific">Opisthocomus hoazin</name>
    <name type="common">Hoatzin</name>
    <name type="synonym">Phasianus hoazin</name>
    <dbReference type="NCBI Taxonomy" id="30419"/>
    <lineage>
        <taxon>Eukaryota</taxon>
        <taxon>Metazoa</taxon>
        <taxon>Chordata</taxon>
        <taxon>Craniata</taxon>
        <taxon>Vertebrata</taxon>
        <taxon>Euteleostomi</taxon>
        <taxon>Archelosauria</taxon>
        <taxon>Archosauria</taxon>
        <taxon>Dinosauria</taxon>
        <taxon>Saurischia</taxon>
        <taxon>Theropoda</taxon>
        <taxon>Coelurosauria</taxon>
        <taxon>Aves</taxon>
        <taxon>Neognathae</taxon>
        <taxon>Neoaves</taxon>
        <taxon>Opisthocomiformes</taxon>
        <taxon>Opisthocomidae</taxon>
        <taxon>Opisthocomus</taxon>
    </lineage>
</organism>
<dbReference type="PANTHER" id="PTHR41694">
    <property type="entry name" value="ENDOGENOUS RETROVIRUS GROUP K MEMBER POL PROTEIN"/>
    <property type="match status" value="1"/>
</dbReference>
<evidence type="ECO:0000256" key="6">
    <source>
        <dbReference type="ARBA" id="ARBA00022759"/>
    </source>
</evidence>
<sequence length="260" mass="29876">QWPLKQESLAAAHQIVQEQLDQKHLRLSTSPWNTPIFVIKKKSGKFRLVHDLRAVNTQMQSMGALQPGLPNPAMLPEHWRLLIVDLKDCFFTIALHEQDMQRFAFTLPSVNKEAPAQRFEWTVLPQGMKNSPTLCQLYVDNALQPFRKLWPHTLIYHYMDDILLAQESEFSAEQVQLLHTTLRENGLIIAVEKIQTKAPWLYLGWKIADSQIQPQKLQLNTSINTLHDAQRLMGDIQWIRPVVGIPNAQLASLRPLLSGD</sequence>
<evidence type="ECO:0000256" key="8">
    <source>
        <dbReference type="ARBA" id="ARBA00022918"/>
    </source>
</evidence>
<evidence type="ECO:0000256" key="2">
    <source>
        <dbReference type="ARBA" id="ARBA00012180"/>
    </source>
</evidence>
<keyword evidence="3" id="KW-0808">Transferase</keyword>
<keyword evidence="4" id="KW-0548">Nucleotidyltransferase</keyword>
<dbReference type="PANTHER" id="PTHR41694:SF3">
    <property type="entry name" value="RNA-DIRECTED DNA POLYMERASE-RELATED"/>
    <property type="match status" value="1"/>
</dbReference>
<dbReference type="GO" id="GO:0003964">
    <property type="term" value="F:RNA-directed DNA polymerase activity"/>
    <property type="evidence" value="ECO:0007669"/>
    <property type="project" value="UniProtKB-KW"/>
</dbReference>
<feature type="non-terminal residue" evidence="10">
    <location>
        <position position="260"/>
    </location>
</feature>
<dbReference type="EMBL" id="KK735479">
    <property type="protein sequence ID" value="KFR14319.1"/>
    <property type="molecule type" value="Genomic_DNA"/>
</dbReference>
<evidence type="ECO:0000313" key="10">
    <source>
        <dbReference type="EMBL" id="KFR14319.1"/>
    </source>
</evidence>
<dbReference type="Gene3D" id="3.30.70.270">
    <property type="match status" value="2"/>
</dbReference>
<evidence type="ECO:0000256" key="5">
    <source>
        <dbReference type="ARBA" id="ARBA00022722"/>
    </source>
</evidence>
<keyword evidence="11" id="KW-1185">Reference proteome</keyword>
<keyword evidence="7" id="KW-0378">Hydrolase</keyword>
<feature type="non-terminal residue" evidence="10">
    <location>
        <position position="1"/>
    </location>
</feature>
<comment type="similarity">
    <text evidence="1">Belongs to the beta type-B retroviral polymerase family. HERV class-II K(HML-2) pol subfamily.</text>
</comment>
<keyword evidence="8" id="KW-0695">RNA-directed DNA polymerase</keyword>
<dbReference type="InterPro" id="IPR043502">
    <property type="entry name" value="DNA/RNA_pol_sf"/>
</dbReference>
<dbReference type="PhylomeDB" id="A0A091WFG9"/>
<evidence type="ECO:0000256" key="7">
    <source>
        <dbReference type="ARBA" id="ARBA00022801"/>
    </source>
</evidence>
<dbReference type="STRING" id="30419.A0A091WFG9"/>
<proteinExistence type="inferred from homology"/>
<evidence type="ECO:0000313" key="11">
    <source>
        <dbReference type="Proteomes" id="UP000053605"/>
    </source>
</evidence>
<gene>
    <name evidence="10" type="ORF">N306_10072</name>
</gene>
<dbReference type="Pfam" id="PF06817">
    <property type="entry name" value="RVT_thumb"/>
    <property type="match status" value="1"/>
</dbReference>
<keyword evidence="5" id="KW-0540">Nuclease</keyword>
<dbReference type="PROSITE" id="PS50878">
    <property type="entry name" value="RT_POL"/>
    <property type="match status" value="1"/>
</dbReference>
<dbReference type="InterPro" id="IPR000477">
    <property type="entry name" value="RT_dom"/>
</dbReference>